<accession>A0A1W1ZVM9</accession>
<evidence type="ECO:0000313" key="2">
    <source>
        <dbReference type="Proteomes" id="UP000192678"/>
    </source>
</evidence>
<dbReference type="EMBL" id="FWYB01000001">
    <property type="protein sequence ID" value="SMC52416.1"/>
    <property type="molecule type" value="Genomic_DNA"/>
</dbReference>
<reference evidence="1 2" key="1">
    <citation type="submission" date="2017-04" db="EMBL/GenBank/DDBJ databases">
        <authorList>
            <person name="Afonso C.L."/>
            <person name="Miller P.J."/>
            <person name="Scott M.A."/>
            <person name="Spackman E."/>
            <person name="Goraichik I."/>
            <person name="Dimitrov K.M."/>
            <person name="Suarez D.L."/>
            <person name="Swayne D.E."/>
        </authorList>
    </citation>
    <scope>NUCLEOTIDE SEQUENCE [LARGE SCALE GENOMIC DNA]</scope>
    <source>
        <strain evidence="1 2">DSM 19625</strain>
    </source>
</reference>
<proteinExistence type="predicted"/>
<organism evidence="1 2">
    <name type="scientific">Pedobacter nyackensis</name>
    <dbReference type="NCBI Taxonomy" id="475255"/>
    <lineage>
        <taxon>Bacteria</taxon>
        <taxon>Pseudomonadati</taxon>
        <taxon>Bacteroidota</taxon>
        <taxon>Sphingobacteriia</taxon>
        <taxon>Sphingobacteriales</taxon>
        <taxon>Sphingobacteriaceae</taxon>
        <taxon>Pedobacter</taxon>
    </lineage>
</organism>
<name>A0A1W1ZVM9_9SPHI</name>
<dbReference type="STRING" id="475255.SAMN04488101_10183"/>
<evidence type="ECO:0000313" key="1">
    <source>
        <dbReference type="EMBL" id="SMC52416.1"/>
    </source>
</evidence>
<dbReference type="RefSeq" id="WP_084286691.1">
    <property type="nucleotide sequence ID" value="NZ_FWYB01000001.1"/>
</dbReference>
<gene>
    <name evidence="1" type="ORF">SAMN04488101_10183</name>
</gene>
<protein>
    <submittedName>
        <fullName evidence="1">Uncharacterized protein</fullName>
    </submittedName>
</protein>
<dbReference type="AlphaFoldDB" id="A0A1W1ZVM9"/>
<sequence length="132" mass="15549">MPKVKQIIELWDTDRIGNDVVFHYLTPELSENDKPHQIRVDEEALIRFIVDFELADYSDLAGHLLQDAWEDIKDRYWADILKQQLETSYKEAMTYIQVYTAHTTLPMPKYQYRALLAHIAHVFGINLSRRAA</sequence>
<keyword evidence="2" id="KW-1185">Reference proteome</keyword>
<dbReference type="Proteomes" id="UP000192678">
    <property type="component" value="Unassembled WGS sequence"/>
</dbReference>